<keyword evidence="1" id="KW-0472">Membrane</keyword>
<evidence type="ECO:0008006" key="5">
    <source>
        <dbReference type="Google" id="ProtNLM"/>
    </source>
</evidence>
<feature type="chain" id="PRO_5046004812" description="Tissue inhibitor of metalloproteinase" evidence="2">
    <location>
        <begin position="22"/>
        <end position="183"/>
    </location>
</feature>
<reference evidence="3 4" key="1">
    <citation type="submission" date="2024-09" db="EMBL/GenBank/DDBJ databases">
        <authorList>
            <person name="Sun Q."/>
            <person name="Mori K."/>
        </authorList>
    </citation>
    <scope>NUCLEOTIDE SEQUENCE [LARGE SCALE GENOMIC DNA]</scope>
    <source>
        <strain evidence="3 4">TISTR 2452</strain>
    </source>
</reference>
<organism evidence="3 4">
    <name type="scientific">Paenibacillus aurantiacus</name>
    <dbReference type="NCBI Taxonomy" id="1936118"/>
    <lineage>
        <taxon>Bacteria</taxon>
        <taxon>Bacillati</taxon>
        <taxon>Bacillota</taxon>
        <taxon>Bacilli</taxon>
        <taxon>Bacillales</taxon>
        <taxon>Paenibacillaceae</taxon>
        <taxon>Paenibacillus</taxon>
    </lineage>
</organism>
<sequence length="183" mass="19740">MNKVFRFIMLAILAWSIMATGAPSAYATKCVQATNVEESYNKYDAVVLGYVKQKHSGVDGSRIDFQVMQGFKGMEPGAITIADNSESNLLTNSDAPDEELYLLYLNNDNGEWEHPICAPSARANAAGEDLTYLLSHAATSAPVEKSGLSKGNTVVGVAWIITASAGFIGAVVYLVLLYRRPDL</sequence>
<evidence type="ECO:0000256" key="2">
    <source>
        <dbReference type="SAM" id="SignalP"/>
    </source>
</evidence>
<feature type="transmembrane region" description="Helical" evidence="1">
    <location>
        <begin position="156"/>
        <end position="178"/>
    </location>
</feature>
<evidence type="ECO:0000256" key="1">
    <source>
        <dbReference type="SAM" id="Phobius"/>
    </source>
</evidence>
<keyword evidence="1" id="KW-0812">Transmembrane</keyword>
<keyword evidence="1" id="KW-1133">Transmembrane helix</keyword>
<keyword evidence="2" id="KW-0732">Signal</keyword>
<gene>
    <name evidence="3" type="ORF">ACFFSY_04235</name>
</gene>
<dbReference type="EMBL" id="JBHMDO010000008">
    <property type="protein sequence ID" value="MFB9325131.1"/>
    <property type="molecule type" value="Genomic_DNA"/>
</dbReference>
<keyword evidence="4" id="KW-1185">Reference proteome</keyword>
<protein>
    <recommendedName>
        <fullName evidence="5">Tissue inhibitor of metalloproteinase</fullName>
    </recommendedName>
</protein>
<proteinExistence type="predicted"/>
<name>A0ABV5KIT2_9BACL</name>
<comment type="caution">
    <text evidence="3">The sequence shown here is derived from an EMBL/GenBank/DDBJ whole genome shotgun (WGS) entry which is preliminary data.</text>
</comment>
<dbReference type="RefSeq" id="WP_377490357.1">
    <property type="nucleotide sequence ID" value="NZ_JBHMDO010000008.1"/>
</dbReference>
<evidence type="ECO:0000313" key="3">
    <source>
        <dbReference type="EMBL" id="MFB9325131.1"/>
    </source>
</evidence>
<accession>A0ABV5KIT2</accession>
<evidence type="ECO:0000313" key="4">
    <source>
        <dbReference type="Proteomes" id="UP001589747"/>
    </source>
</evidence>
<dbReference type="Proteomes" id="UP001589747">
    <property type="component" value="Unassembled WGS sequence"/>
</dbReference>
<feature type="signal peptide" evidence="2">
    <location>
        <begin position="1"/>
        <end position="21"/>
    </location>
</feature>